<feature type="transmembrane region" description="Helical" evidence="2">
    <location>
        <begin position="73"/>
        <end position="91"/>
    </location>
</feature>
<comment type="caution">
    <text evidence="3">The sequence shown here is derived from an EMBL/GenBank/DDBJ whole genome shotgun (WGS) entry which is preliminary data.</text>
</comment>
<dbReference type="OrthoDB" id="2253354at2759"/>
<gene>
    <name evidence="4" type="ORF">RCL2_002275000</name>
    <name evidence="3" type="ORF">RclHR1_01030006</name>
</gene>
<accession>A0A2Z6QFP4</accession>
<keyword evidence="5" id="KW-1185">Reference proteome</keyword>
<keyword evidence="2" id="KW-0812">Transmembrane</keyword>
<reference evidence="4" key="2">
    <citation type="submission" date="2019-10" db="EMBL/GenBank/DDBJ databases">
        <title>Conservation and host-specific expression of non-tandemly repeated heterogenous ribosome RNA gene in arbuscular mycorrhizal fungi.</title>
        <authorList>
            <person name="Maeda T."/>
            <person name="Kobayashi Y."/>
            <person name="Nakagawa T."/>
            <person name="Ezawa T."/>
            <person name="Yamaguchi K."/>
            <person name="Bino T."/>
            <person name="Nishimoto Y."/>
            <person name="Shigenobu S."/>
            <person name="Kawaguchi M."/>
        </authorList>
    </citation>
    <scope>NUCLEOTIDE SEQUENCE</scope>
    <source>
        <strain evidence="4">HR1</strain>
    </source>
</reference>
<evidence type="ECO:0000313" key="4">
    <source>
        <dbReference type="EMBL" id="GES96110.1"/>
    </source>
</evidence>
<evidence type="ECO:0000256" key="2">
    <source>
        <dbReference type="SAM" id="Phobius"/>
    </source>
</evidence>
<keyword evidence="2" id="KW-1133">Transmembrane helix</keyword>
<protein>
    <submittedName>
        <fullName evidence="3">Uncharacterized protein</fullName>
    </submittedName>
</protein>
<dbReference type="AlphaFoldDB" id="A0A2Z6QFP4"/>
<organism evidence="3 5">
    <name type="scientific">Rhizophagus clarus</name>
    <dbReference type="NCBI Taxonomy" id="94130"/>
    <lineage>
        <taxon>Eukaryota</taxon>
        <taxon>Fungi</taxon>
        <taxon>Fungi incertae sedis</taxon>
        <taxon>Mucoromycota</taxon>
        <taxon>Glomeromycotina</taxon>
        <taxon>Glomeromycetes</taxon>
        <taxon>Glomerales</taxon>
        <taxon>Glomeraceae</taxon>
        <taxon>Rhizophagus</taxon>
    </lineage>
</organism>
<evidence type="ECO:0000256" key="1">
    <source>
        <dbReference type="SAM" id="Coils"/>
    </source>
</evidence>
<dbReference type="EMBL" id="BEXD01000036">
    <property type="protein sequence ID" value="GBB83591.1"/>
    <property type="molecule type" value="Genomic_DNA"/>
</dbReference>
<keyword evidence="2" id="KW-0472">Membrane</keyword>
<keyword evidence="1" id="KW-0175">Coiled coil</keyword>
<feature type="coiled-coil region" evidence="1">
    <location>
        <begin position="93"/>
        <end position="120"/>
    </location>
</feature>
<dbReference type="EMBL" id="BLAL01000246">
    <property type="protein sequence ID" value="GES96110.1"/>
    <property type="molecule type" value="Genomic_DNA"/>
</dbReference>
<sequence>MSSKLFIKLLNRSPKYTFFTYPIYPTFLSFHLIKKNSFKPTFYIKNPYSSIASLSSSSTPNKESTLKKYSPYIYSYFIWVTFGSLLLHLKWSKMSYNEYKEKMQLKIAKLEETIAILENGENVDNNNLYMKKRINSDNAELDEQRNNTIAVDKQQSSIKWI</sequence>
<name>A0A2Z6QFP4_9GLOM</name>
<evidence type="ECO:0000313" key="3">
    <source>
        <dbReference type="EMBL" id="GBB83591.1"/>
    </source>
</evidence>
<reference evidence="3 5" key="1">
    <citation type="submission" date="2017-11" db="EMBL/GenBank/DDBJ databases">
        <title>The genome of Rhizophagus clarus HR1 reveals common genetic basis of auxotrophy among arbuscular mycorrhizal fungi.</title>
        <authorList>
            <person name="Kobayashi Y."/>
        </authorList>
    </citation>
    <scope>NUCLEOTIDE SEQUENCE [LARGE SCALE GENOMIC DNA]</scope>
    <source>
        <strain evidence="3 5">HR1</strain>
    </source>
</reference>
<dbReference type="Proteomes" id="UP000615446">
    <property type="component" value="Unassembled WGS sequence"/>
</dbReference>
<dbReference type="Proteomes" id="UP000247702">
    <property type="component" value="Unassembled WGS sequence"/>
</dbReference>
<evidence type="ECO:0000313" key="5">
    <source>
        <dbReference type="Proteomes" id="UP000247702"/>
    </source>
</evidence>
<feature type="transmembrane region" description="Helical" evidence="2">
    <location>
        <begin position="16"/>
        <end position="33"/>
    </location>
</feature>
<proteinExistence type="predicted"/>